<dbReference type="EMBL" id="MN988555">
    <property type="protein sequence ID" value="QIG76533.1"/>
    <property type="molecule type" value="Genomic_DNA"/>
</dbReference>
<keyword evidence="2" id="KW-1185">Reference proteome</keyword>
<dbReference type="Proteomes" id="UP000626490">
    <property type="component" value="Segment"/>
</dbReference>
<evidence type="ECO:0000313" key="1">
    <source>
        <dbReference type="EMBL" id="QIG76533.1"/>
    </source>
</evidence>
<reference evidence="1" key="1">
    <citation type="submission" date="2020-01" db="EMBL/GenBank/DDBJ databases">
        <title>Patterns of diversity and host range of bacteriophage communities associated with bean-nodulatin bacteria.</title>
        <authorList>
            <person name="Vann Cauwenberghe J."/>
            <person name="Santamaria R.I."/>
            <person name="Bustos P."/>
            <person name="Juarez S."/>
            <person name="Gonzalez V."/>
        </authorList>
    </citation>
    <scope>NUCLEOTIDE SEQUENCE</scope>
</reference>
<evidence type="ECO:0000313" key="2">
    <source>
        <dbReference type="Proteomes" id="UP000626490"/>
    </source>
</evidence>
<accession>A0A7S5V0J9</accession>
<proteinExistence type="predicted"/>
<gene>
    <name evidence="1" type="ORF">EVC27_008</name>
</gene>
<protein>
    <submittedName>
        <fullName evidence="1">Uncharacterized protein</fullName>
    </submittedName>
</protein>
<sequence length="117" mass="13938">MSKFDTMYGVIYVTPEGCFHIERDYKDYDESYMWNYMSDNGKMPHQFTKEEMISLLMNPKQYPRFPEEYTGTWEVYALEPIQVETPDITNLVNTKKIKDAMDKLTDEELTLLGLQRI</sequence>
<name>A0A7S5V0J9_9CAUD</name>
<organism evidence="1 2">
    <name type="scientific">Rhizobium phage RHph_I1_6</name>
    <dbReference type="NCBI Taxonomy" id="2509728"/>
    <lineage>
        <taxon>Viruses</taxon>
        <taxon>Duplodnaviria</taxon>
        <taxon>Heunggongvirae</taxon>
        <taxon>Uroviricota</taxon>
        <taxon>Caudoviricetes</taxon>
        <taxon>Schitoviridae</taxon>
        <taxon>Demetervirinae</taxon>
        <taxon>Cyamitesvirus</taxon>
        <taxon>Cyamitesvirus I16</taxon>
    </lineage>
</organism>